<evidence type="ECO:0000313" key="2">
    <source>
        <dbReference type="Proteomes" id="UP001237642"/>
    </source>
</evidence>
<name>A0AAD8N521_9APIA</name>
<organism evidence="1 2">
    <name type="scientific">Heracleum sosnowskyi</name>
    <dbReference type="NCBI Taxonomy" id="360622"/>
    <lineage>
        <taxon>Eukaryota</taxon>
        <taxon>Viridiplantae</taxon>
        <taxon>Streptophyta</taxon>
        <taxon>Embryophyta</taxon>
        <taxon>Tracheophyta</taxon>
        <taxon>Spermatophyta</taxon>
        <taxon>Magnoliopsida</taxon>
        <taxon>eudicotyledons</taxon>
        <taxon>Gunneridae</taxon>
        <taxon>Pentapetalae</taxon>
        <taxon>asterids</taxon>
        <taxon>campanulids</taxon>
        <taxon>Apiales</taxon>
        <taxon>Apiaceae</taxon>
        <taxon>Apioideae</taxon>
        <taxon>apioid superclade</taxon>
        <taxon>Tordylieae</taxon>
        <taxon>Tordyliinae</taxon>
        <taxon>Heracleum</taxon>
    </lineage>
</organism>
<comment type="caution">
    <text evidence="1">The sequence shown here is derived from an EMBL/GenBank/DDBJ whole genome shotgun (WGS) entry which is preliminary data.</text>
</comment>
<dbReference type="PANTHER" id="PTHR33103">
    <property type="entry name" value="OS01G0153900 PROTEIN"/>
    <property type="match status" value="1"/>
</dbReference>
<proteinExistence type="predicted"/>
<accession>A0AAD8N521</accession>
<reference evidence="1" key="1">
    <citation type="submission" date="2023-02" db="EMBL/GenBank/DDBJ databases">
        <title>Genome of toxic invasive species Heracleum sosnowskyi carries increased number of genes despite the absence of recent whole-genome duplications.</title>
        <authorList>
            <person name="Schelkunov M."/>
            <person name="Shtratnikova V."/>
            <person name="Makarenko M."/>
            <person name="Klepikova A."/>
            <person name="Omelchenko D."/>
            <person name="Novikova G."/>
            <person name="Obukhova E."/>
            <person name="Bogdanov V."/>
            <person name="Penin A."/>
            <person name="Logacheva M."/>
        </authorList>
    </citation>
    <scope>NUCLEOTIDE SEQUENCE</scope>
    <source>
        <strain evidence="1">Hsosn_3</strain>
        <tissue evidence="1">Leaf</tissue>
    </source>
</reference>
<keyword evidence="2" id="KW-1185">Reference proteome</keyword>
<gene>
    <name evidence="1" type="ORF">POM88_006104</name>
</gene>
<evidence type="ECO:0000313" key="1">
    <source>
        <dbReference type="EMBL" id="KAK1396241.1"/>
    </source>
</evidence>
<dbReference type="InterPro" id="IPR007750">
    <property type="entry name" value="DUF674"/>
</dbReference>
<dbReference type="EMBL" id="JAUIZM010000002">
    <property type="protein sequence ID" value="KAK1396241.1"/>
    <property type="molecule type" value="Genomic_DNA"/>
</dbReference>
<protein>
    <submittedName>
        <fullName evidence="1">Uncharacterized protein</fullName>
    </submittedName>
</protein>
<dbReference type="Pfam" id="PF05056">
    <property type="entry name" value="DUF674"/>
    <property type="match status" value="1"/>
</dbReference>
<dbReference type="Proteomes" id="UP001237642">
    <property type="component" value="Unassembled WGS sequence"/>
</dbReference>
<reference evidence="1" key="2">
    <citation type="submission" date="2023-05" db="EMBL/GenBank/DDBJ databases">
        <authorList>
            <person name="Schelkunov M.I."/>
        </authorList>
    </citation>
    <scope>NUCLEOTIDE SEQUENCE</scope>
    <source>
        <strain evidence="1">Hsosn_3</strain>
        <tissue evidence="1">Leaf</tissue>
    </source>
</reference>
<dbReference type="AlphaFoldDB" id="A0AAD8N521"/>
<dbReference type="PANTHER" id="PTHR33103:SF27">
    <property type="entry name" value="OS04G0594700 PROTEIN"/>
    <property type="match status" value="1"/>
</dbReference>
<sequence>MAASKIQIPLKVVIHKQEERVLYAEANSDFVHIDILFSFLTMPMGTIVRLLSRPASNSSQQPTIGSLNNLYKSVANLEAKYFAQGACKDILLNTRNSAEDECRKLKINVNDISPIEYYTCEDMDCTEKSYTAFFSMYDGVKCKNCSKMLNRCANIHNIFENDVQGVFVNPAESFLITNDLHVIPNVTASILETSESTDIEVLEEKTLQIGWSEILDLLKYSILSRTPLTSSRRESIITDKSVQSLSSLMSTEEIIITDKLVQSLNSHMSTEEIISFKKMEVKVLVQKSKNKIILVHSSEDFIEFLFSFLPLPLGRVIGLVGKGYAPALSVENLHQSVSNLRVDGYFNWKEMKDMLLSPKLSMLYQCPEQLFPLEEDRIPKFCQMKAGLPRILGQV</sequence>